<comment type="function">
    <text evidence="5">Plays a role in transport between endoplasmic reticulum and Golgi.</text>
</comment>
<dbReference type="PANTHER" id="PTHR10984:SF81">
    <property type="entry name" value="ER-DERIVED VESICLES PROTEIN ERV41"/>
    <property type="match status" value="1"/>
</dbReference>
<dbReference type="GO" id="GO:0033116">
    <property type="term" value="C:endoplasmic reticulum-Golgi intermediate compartment membrane"/>
    <property type="evidence" value="ECO:0007669"/>
    <property type="project" value="UniProtKB-SubCell"/>
</dbReference>
<dbReference type="GO" id="GO:0005789">
    <property type="term" value="C:endoplasmic reticulum membrane"/>
    <property type="evidence" value="ECO:0007669"/>
    <property type="project" value="UniProtKB-SubCell"/>
</dbReference>
<dbReference type="Proteomes" id="UP000887226">
    <property type="component" value="Unassembled WGS sequence"/>
</dbReference>
<dbReference type="AlphaFoldDB" id="A0A9P8CB82"/>
<dbReference type="InterPro" id="IPR045888">
    <property type="entry name" value="Erv"/>
</dbReference>
<evidence type="ECO:0000313" key="8">
    <source>
        <dbReference type="EMBL" id="KAG9240703.1"/>
    </source>
</evidence>
<dbReference type="Pfam" id="PF07970">
    <property type="entry name" value="COPIIcoated_ERV"/>
    <property type="match status" value="1"/>
</dbReference>
<evidence type="ECO:0000256" key="4">
    <source>
        <dbReference type="ARBA" id="ARBA00023136"/>
    </source>
</evidence>
<feature type="transmembrane region" description="Helical" evidence="5">
    <location>
        <begin position="331"/>
        <end position="352"/>
    </location>
</feature>
<organism evidence="8 9">
    <name type="scientific">Calycina marina</name>
    <dbReference type="NCBI Taxonomy" id="1763456"/>
    <lineage>
        <taxon>Eukaryota</taxon>
        <taxon>Fungi</taxon>
        <taxon>Dikarya</taxon>
        <taxon>Ascomycota</taxon>
        <taxon>Pezizomycotina</taxon>
        <taxon>Leotiomycetes</taxon>
        <taxon>Helotiales</taxon>
        <taxon>Pezizellaceae</taxon>
        <taxon>Calycina</taxon>
    </lineage>
</organism>
<evidence type="ECO:0000256" key="2">
    <source>
        <dbReference type="ARBA" id="ARBA00022692"/>
    </source>
</evidence>
<keyword evidence="5" id="KW-0256">Endoplasmic reticulum</keyword>
<keyword evidence="4 5" id="KW-0472">Membrane</keyword>
<evidence type="ECO:0000256" key="1">
    <source>
        <dbReference type="ARBA" id="ARBA00004370"/>
    </source>
</evidence>
<keyword evidence="9" id="KW-1185">Reference proteome</keyword>
<dbReference type="OrthoDB" id="5541786at2759"/>
<feature type="domain" description="Endoplasmic reticulum vesicle transporter C-terminal" evidence="6">
    <location>
        <begin position="188"/>
        <end position="341"/>
    </location>
</feature>
<dbReference type="GO" id="GO:0030134">
    <property type="term" value="C:COPII-coated ER to Golgi transport vesicle"/>
    <property type="evidence" value="ECO:0007669"/>
    <property type="project" value="TreeGrafter"/>
</dbReference>
<comment type="caution">
    <text evidence="5">Lacks conserved residue(s) required for the propagation of feature annotation.</text>
</comment>
<comment type="caution">
    <text evidence="8">The sequence shown here is derived from an EMBL/GenBank/DDBJ whole genome shotgun (WGS) entry which is preliminary data.</text>
</comment>
<keyword evidence="5" id="KW-0931">ER-Golgi transport</keyword>
<evidence type="ECO:0000313" key="9">
    <source>
        <dbReference type="Proteomes" id="UP000887226"/>
    </source>
</evidence>
<reference evidence="8" key="1">
    <citation type="journal article" date="2021" name="IMA Fungus">
        <title>Genomic characterization of three marine fungi, including Emericellopsis atlantica sp. nov. with signatures of a generalist lifestyle and marine biomass degradation.</title>
        <authorList>
            <person name="Hagestad O.C."/>
            <person name="Hou L."/>
            <person name="Andersen J.H."/>
            <person name="Hansen E.H."/>
            <person name="Altermark B."/>
            <person name="Li C."/>
            <person name="Kuhnert E."/>
            <person name="Cox R.J."/>
            <person name="Crous P.W."/>
            <person name="Spatafora J.W."/>
            <person name="Lail K."/>
            <person name="Amirebrahimi M."/>
            <person name="Lipzen A."/>
            <person name="Pangilinan J."/>
            <person name="Andreopoulos W."/>
            <person name="Hayes R.D."/>
            <person name="Ng V."/>
            <person name="Grigoriev I.V."/>
            <person name="Jackson S.A."/>
            <person name="Sutton T.D.S."/>
            <person name="Dobson A.D.W."/>
            <person name="Rama T."/>
        </authorList>
    </citation>
    <scope>NUCLEOTIDE SEQUENCE</scope>
    <source>
        <strain evidence="8">TRa3180A</strain>
    </source>
</reference>
<dbReference type="PANTHER" id="PTHR10984">
    <property type="entry name" value="ENDOPLASMIC RETICULUM-GOLGI INTERMEDIATE COMPARTMENT PROTEIN"/>
    <property type="match status" value="1"/>
</dbReference>
<comment type="similarity">
    <text evidence="5">Belongs to the ERGIC family.</text>
</comment>
<protein>
    <recommendedName>
        <fullName evidence="5">Endoplasmic reticulum-Golgi intermediate compartment protein</fullName>
    </recommendedName>
</protein>
<evidence type="ECO:0000259" key="6">
    <source>
        <dbReference type="Pfam" id="PF07970"/>
    </source>
</evidence>
<feature type="domain" description="Endoplasmic reticulum vesicle transporter N-terminal" evidence="7">
    <location>
        <begin position="23"/>
        <end position="110"/>
    </location>
</feature>
<dbReference type="Pfam" id="PF13850">
    <property type="entry name" value="ERGIC_N"/>
    <property type="match status" value="1"/>
</dbReference>
<keyword evidence="5" id="KW-0813">Transport</keyword>
<keyword evidence="2 5" id="KW-0812">Transmembrane</keyword>
<evidence type="ECO:0000259" key="7">
    <source>
        <dbReference type="Pfam" id="PF13850"/>
    </source>
</evidence>
<dbReference type="InterPro" id="IPR039542">
    <property type="entry name" value="Erv_N"/>
</dbReference>
<dbReference type="GO" id="GO:0000139">
    <property type="term" value="C:Golgi membrane"/>
    <property type="evidence" value="ECO:0007669"/>
    <property type="project" value="UniProtKB-SubCell"/>
</dbReference>
<dbReference type="GO" id="GO:0006890">
    <property type="term" value="P:retrograde vesicle-mediated transport, Golgi to endoplasmic reticulum"/>
    <property type="evidence" value="ECO:0007669"/>
    <property type="project" value="TreeGrafter"/>
</dbReference>
<dbReference type="GO" id="GO:0006888">
    <property type="term" value="P:endoplasmic reticulum to Golgi vesicle-mediated transport"/>
    <property type="evidence" value="ECO:0007669"/>
    <property type="project" value="UniProtKB-UniRule"/>
</dbReference>
<dbReference type="EMBL" id="MU254365">
    <property type="protein sequence ID" value="KAG9240703.1"/>
    <property type="molecule type" value="Genomic_DNA"/>
</dbReference>
<comment type="subcellular location">
    <subcellularLocation>
        <location evidence="5">Endoplasmic reticulum membrane</location>
        <topology evidence="5">Multi-pass membrane protein</topology>
    </subcellularLocation>
    <subcellularLocation>
        <location evidence="5">Endoplasmic reticulum-Golgi intermediate compartment membrane</location>
        <topology evidence="5">Multi-pass membrane protein</topology>
    </subcellularLocation>
    <subcellularLocation>
        <location evidence="5">Golgi apparatus membrane</location>
        <topology evidence="5">Multi-pass membrane protein</topology>
    </subcellularLocation>
    <subcellularLocation>
        <location evidence="1">Membrane</location>
    </subcellularLocation>
</comment>
<sequence length="373" mass="42112">MNGFSSHGLDEDAFGEKSGNIVQAFDYFPKAKPQFIERTSSGGKWTIAMLIVSSLLVFSEFRRWWQGMETHTFAVEKGVGHNLQINLDIVMKMRCEDIHINVQDAAGDRILAGGMLKKDPTMWFQWADRGGVHRLGSDENGRVITGEDFHEHEEGFGEEHVHDIIAAAGGKRQKFRKTPKLRGGRSGADSCRMYGSLEVNKVQGDFHITARGHGYTEYGANSHLDHKNFNFSHIVSELSFGQFYPSLLNPLDKTVSTTPNHFHKFQYFLSVVPTVYSAGRTISTNQYAVTEQSHIIGERAVPGVFFKYDIEPMLLSVEESRDSFLKFVVKIVNVFSGVLVAGHWGFTLMEWVREQKRGRMNRRKSEGVLSGKI</sequence>
<keyword evidence="3 5" id="KW-1133">Transmembrane helix</keyword>
<accession>A0A9P8CB82</accession>
<name>A0A9P8CB82_9HELO</name>
<gene>
    <name evidence="8" type="ORF">BJ878DRAFT_273845</name>
</gene>
<dbReference type="InterPro" id="IPR012936">
    <property type="entry name" value="Erv_C"/>
</dbReference>
<evidence type="ECO:0000256" key="3">
    <source>
        <dbReference type="ARBA" id="ARBA00022989"/>
    </source>
</evidence>
<proteinExistence type="inferred from homology"/>
<evidence type="ECO:0000256" key="5">
    <source>
        <dbReference type="RuleBase" id="RU369013"/>
    </source>
</evidence>
<keyword evidence="5" id="KW-0333">Golgi apparatus</keyword>